<dbReference type="InterPro" id="IPR013013">
    <property type="entry name" value="PTS_EIIC_1"/>
</dbReference>
<keyword evidence="7 12" id="KW-0812">Transmembrane</keyword>
<feature type="transmembrane region" description="Helical" evidence="12">
    <location>
        <begin position="190"/>
        <end position="209"/>
    </location>
</feature>
<dbReference type="GO" id="GO:0090588">
    <property type="term" value="F:protein-phosphocysteine-N-acetylmuramate phosphotransferase system transporter activity"/>
    <property type="evidence" value="ECO:0007669"/>
    <property type="project" value="TreeGrafter"/>
</dbReference>
<evidence type="ECO:0000313" key="16">
    <source>
        <dbReference type="Proteomes" id="UP000027980"/>
    </source>
</evidence>
<keyword evidence="4 15" id="KW-0762">Sugar transport</keyword>
<comment type="subcellular location">
    <subcellularLocation>
        <location evidence="1">Cell membrane</location>
        <topology evidence="1">Multi-pass membrane protein</topology>
    </subcellularLocation>
</comment>
<evidence type="ECO:0000256" key="4">
    <source>
        <dbReference type="ARBA" id="ARBA00022597"/>
    </source>
</evidence>
<reference evidence="15 16" key="1">
    <citation type="submission" date="2014-07" db="EMBL/GenBank/DDBJ databases">
        <title>Complete genome sequence of a moderately halophilic bacterium Terribacillus aidingensis MP602, isolated from Cryptomeria fortunei in Tianmu mountain in China.</title>
        <authorList>
            <person name="Wang Y."/>
            <person name="Lu P."/>
            <person name="Zhang L."/>
        </authorList>
    </citation>
    <scope>NUCLEOTIDE SEQUENCE [LARGE SCALE GENOMIC DNA]</scope>
    <source>
        <strain evidence="15 16">MP602</strain>
    </source>
</reference>
<gene>
    <name evidence="15" type="ORF">GZ22_16270</name>
</gene>
<evidence type="ECO:0000256" key="2">
    <source>
        <dbReference type="ARBA" id="ARBA00022448"/>
    </source>
</evidence>
<dbReference type="PROSITE" id="PS51103">
    <property type="entry name" value="PTS_EIIC_TYPE_1"/>
    <property type="match status" value="1"/>
</dbReference>
<dbReference type="OrthoDB" id="9769191at2"/>
<evidence type="ECO:0000256" key="3">
    <source>
        <dbReference type="ARBA" id="ARBA00022475"/>
    </source>
</evidence>
<dbReference type="GO" id="GO:0005886">
    <property type="term" value="C:plasma membrane"/>
    <property type="evidence" value="ECO:0007669"/>
    <property type="project" value="UniProtKB-SubCell"/>
</dbReference>
<dbReference type="PANTHER" id="PTHR30175:SF3">
    <property type="entry name" value="PTS SYSTEM N-ACETYLMURAMIC ACID-SPECIFIC EIIBC COMPONENT"/>
    <property type="match status" value="1"/>
</dbReference>
<dbReference type="RefSeq" id="WP_038564485.1">
    <property type="nucleotide sequence ID" value="NZ_CP008876.1"/>
</dbReference>
<evidence type="ECO:0000256" key="6">
    <source>
        <dbReference type="ARBA" id="ARBA00022683"/>
    </source>
</evidence>
<evidence type="ECO:0000256" key="1">
    <source>
        <dbReference type="ARBA" id="ARBA00004651"/>
    </source>
</evidence>
<evidence type="ECO:0000256" key="9">
    <source>
        <dbReference type="ARBA" id="ARBA00022989"/>
    </source>
</evidence>
<evidence type="ECO:0000256" key="5">
    <source>
        <dbReference type="ARBA" id="ARBA00022679"/>
    </source>
</evidence>
<dbReference type="PANTHER" id="PTHR30175">
    <property type="entry name" value="PHOSPHOTRANSFERASE SYSTEM TRANSPORT PROTEIN"/>
    <property type="match status" value="1"/>
</dbReference>
<feature type="transmembrane region" description="Helical" evidence="12">
    <location>
        <begin position="427"/>
        <end position="448"/>
    </location>
</feature>
<dbReference type="InterPro" id="IPR018113">
    <property type="entry name" value="PTrfase_EIIB_Cys"/>
</dbReference>
<dbReference type="InterPro" id="IPR050558">
    <property type="entry name" value="PTS_Sugar-Specific_Components"/>
</dbReference>
<feature type="active site" description="Phosphocysteine intermediate; for EIIB activity" evidence="11">
    <location>
        <position position="27"/>
    </location>
</feature>
<dbReference type="GO" id="GO:0009401">
    <property type="term" value="P:phosphoenolpyruvate-dependent sugar phosphotransferase system"/>
    <property type="evidence" value="ECO:0007669"/>
    <property type="project" value="UniProtKB-KW"/>
</dbReference>
<keyword evidence="3" id="KW-1003">Cell membrane</keyword>
<evidence type="ECO:0000256" key="12">
    <source>
        <dbReference type="SAM" id="Phobius"/>
    </source>
</evidence>
<protein>
    <submittedName>
        <fullName evidence="15">PTS sugar transporter subunit IIC</fullName>
    </submittedName>
</protein>
<evidence type="ECO:0000256" key="8">
    <source>
        <dbReference type="ARBA" id="ARBA00022777"/>
    </source>
</evidence>
<dbReference type="InterPro" id="IPR003352">
    <property type="entry name" value="PTS_EIIC"/>
</dbReference>
<evidence type="ECO:0000259" key="13">
    <source>
        <dbReference type="PROSITE" id="PS51098"/>
    </source>
</evidence>
<evidence type="ECO:0000313" key="15">
    <source>
        <dbReference type="EMBL" id="AIF68033.1"/>
    </source>
</evidence>
<dbReference type="FunFam" id="3.30.1360.60:FF:000001">
    <property type="entry name" value="PTS system glucose-specific IIBC component PtsG"/>
    <property type="match status" value="1"/>
</dbReference>
<evidence type="ECO:0000256" key="10">
    <source>
        <dbReference type="ARBA" id="ARBA00023136"/>
    </source>
</evidence>
<keyword evidence="2" id="KW-0813">Transport</keyword>
<dbReference type="HOGENOM" id="CLU_012312_2_0_9"/>
<dbReference type="CDD" id="cd00212">
    <property type="entry name" value="PTS_IIB_glc"/>
    <property type="match status" value="1"/>
</dbReference>
<feature type="transmembrane region" description="Helical" evidence="12">
    <location>
        <begin position="246"/>
        <end position="272"/>
    </location>
</feature>
<accession>A0A075LUH4</accession>
<dbReference type="InterPro" id="IPR036878">
    <property type="entry name" value="Glu_permease_IIB"/>
</dbReference>
<feature type="transmembrane region" description="Helical" evidence="12">
    <location>
        <begin position="359"/>
        <end position="380"/>
    </location>
</feature>
<feature type="domain" description="PTS EIIB type-1" evidence="13">
    <location>
        <begin position="5"/>
        <end position="87"/>
    </location>
</feature>
<sequence>MAKMKQLAEDILREVGGEQNVVSLTHCMTRVRLRVRDDNHVNFDALKRIEGVMGVVADDTIQIVVGPGTVNKVSDEISRITGLGVEEEAAEIDDLTFEERAQLKRENMKEKNKTPIKFLLKRIGNIFIPLIPGLIASGIINGGVSFAVNAGADPTLGIIQILQLIGGSLFSFLAILVGWNTAKEFGGSPVLGAIAGMILFNPALANITLFGEALVPGRGGLFGVIFAAWLMSFIEKRVRKFMPNSIDIIFTPILTVLFVGVASLLVIMPVAGVMSDGITSGINAILNVGGVVAGALLAGFFLPLVMVGLHHGLTPIHMELIQTFSFTALLPVLAMAGGGQVGASIAVFVKTRNKRLRNIIKGALPAGFLGIGEPLLYGVTLPLGRPFLTACLGAAVGGATQALFATGATSIGVSGLSLTPLIAEGKYLQYLIGIFVAYIAGFLFTYFFGFKEDMAKDI</sequence>
<feature type="transmembrane region" description="Helical" evidence="12">
    <location>
        <begin position="215"/>
        <end position="234"/>
    </location>
</feature>
<dbReference type="GO" id="GO:0016301">
    <property type="term" value="F:kinase activity"/>
    <property type="evidence" value="ECO:0007669"/>
    <property type="project" value="UniProtKB-KW"/>
</dbReference>
<dbReference type="Pfam" id="PF02378">
    <property type="entry name" value="PTS_EIIC"/>
    <property type="match status" value="1"/>
</dbReference>
<dbReference type="GeneID" id="34223108"/>
<dbReference type="Proteomes" id="UP000027980">
    <property type="component" value="Chromosome"/>
</dbReference>
<evidence type="ECO:0000256" key="7">
    <source>
        <dbReference type="ARBA" id="ARBA00022692"/>
    </source>
</evidence>
<organism evidence="15 16">
    <name type="scientific">Terribacillus saccharophilus</name>
    <dbReference type="NCBI Taxonomy" id="361277"/>
    <lineage>
        <taxon>Bacteria</taxon>
        <taxon>Bacillati</taxon>
        <taxon>Bacillota</taxon>
        <taxon>Bacilli</taxon>
        <taxon>Bacillales</taxon>
        <taxon>Bacillaceae</taxon>
        <taxon>Terribacillus</taxon>
    </lineage>
</organism>
<dbReference type="PROSITE" id="PS51098">
    <property type="entry name" value="PTS_EIIB_TYPE_1"/>
    <property type="match status" value="1"/>
</dbReference>
<dbReference type="Gene3D" id="3.30.1360.60">
    <property type="entry name" value="Glucose permease domain IIB"/>
    <property type="match status" value="1"/>
</dbReference>
<dbReference type="SUPFAM" id="SSF55604">
    <property type="entry name" value="Glucose permease domain IIB"/>
    <property type="match status" value="1"/>
</dbReference>
<keyword evidence="9 12" id="KW-1133">Transmembrane helix</keyword>
<dbReference type="GO" id="GO:0008982">
    <property type="term" value="F:protein-N(PI)-phosphohistidine-sugar phosphotransferase activity"/>
    <property type="evidence" value="ECO:0007669"/>
    <property type="project" value="InterPro"/>
</dbReference>
<keyword evidence="5" id="KW-0808">Transferase</keyword>
<keyword evidence="6" id="KW-0598">Phosphotransferase system</keyword>
<evidence type="ECO:0000256" key="11">
    <source>
        <dbReference type="PROSITE-ProRule" id="PRU00421"/>
    </source>
</evidence>
<feature type="transmembrane region" description="Helical" evidence="12">
    <location>
        <begin position="284"/>
        <end position="309"/>
    </location>
</feature>
<keyword evidence="8" id="KW-0418">Kinase</keyword>
<keyword evidence="10 12" id="KW-0472">Membrane</keyword>
<evidence type="ECO:0000259" key="14">
    <source>
        <dbReference type="PROSITE" id="PS51103"/>
    </source>
</evidence>
<dbReference type="Pfam" id="PF00367">
    <property type="entry name" value="PTS_EIIB"/>
    <property type="match status" value="1"/>
</dbReference>
<dbReference type="PROSITE" id="PS01035">
    <property type="entry name" value="PTS_EIIB_TYPE_1_CYS"/>
    <property type="match status" value="1"/>
</dbReference>
<dbReference type="InterPro" id="IPR001996">
    <property type="entry name" value="PTS_IIB_1"/>
</dbReference>
<feature type="transmembrane region" description="Helical" evidence="12">
    <location>
        <begin position="126"/>
        <end position="152"/>
    </location>
</feature>
<dbReference type="EMBL" id="CP008876">
    <property type="protein sequence ID" value="AIF68033.1"/>
    <property type="molecule type" value="Genomic_DNA"/>
</dbReference>
<proteinExistence type="predicted"/>
<feature type="transmembrane region" description="Helical" evidence="12">
    <location>
        <begin position="321"/>
        <end position="347"/>
    </location>
</feature>
<feature type="transmembrane region" description="Helical" evidence="12">
    <location>
        <begin position="158"/>
        <end position="178"/>
    </location>
</feature>
<name>A0A075LUH4_9BACI</name>
<feature type="domain" description="PTS EIIC type-1" evidence="14">
    <location>
        <begin position="121"/>
        <end position="458"/>
    </location>
</feature>
<dbReference type="KEGG" id="tap:GZ22_16270"/>
<dbReference type="AlphaFoldDB" id="A0A075LUH4"/>